<dbReference type="PANTHER" id="PTHR33393">
    <property type="entry name" value="POLYGLUTAMINE SYNTHESIS ACCESSORY PROTEIN RV0574C-RELATED"/>
    <property type="match status" value="1"/>
</dbReference>
<sequence>MRRMRSKKRLTIHFTLLLLAVAGLLAIITSTMMQDSNQTTDTASRTPEPSPTIQPATPTPTLAPTPSPTPTPVPTPQFDEAVWMAVGDIMMHKPELPGAYDSKTKKYNFNYFFKEVKPILEQGDWVMANLETPVAGPSYGYTGYPSFNAPVELLDALQYAGFNILTNANNHSLDKGDKGLMLTLKHLKEYPFVLKGTAESQEEADAPVIVEHNGIKMGLLAYTYGTNGIPLPKGKPYAVSLIDENKMINDIHHLKAIGADFVTVALHFGIEYQTTPNDEQKKLARKLVAEGADIIAGAHPHVIQPYEVLDTTDASGHQRQGLIIYSMGNFISAQRGDTKDYGVIFKVKVRKNKSDGSIELSDIEATPTYVQRYQPDNYYRFRILPVEQTIKAASDSLLTEEDYSSMKQTIKVLRNRLRAMLHPDPQ</sequence>
<organism evidence="4 5">
    <name type="scientific">Paenibacillus glycanilyticus</name>
    <dbReference type="NCBI Taxonomy" id="126569"/>
    <lineage>
        <taxon>Bacteria</taxon>
        <taxon>Bacillati</taxon>
        <taxon>Bacillota</taxon>
        <taxon>Bacilli</taxon>
        <taxon>Bacillales</taxon>
        <taxon>Paenibacillaceae</taxon>
        <taxon>Paenibacillus</taxon>
    </lineage>
</organism>
<dbReference type="InterPro" id="IPR019079">
    <property type="entry name" value="Capsule_synth_CapA"/>
</dbReference>
<feature type="domain" description="Capsule synthesis protein CapA" evidence="3">
    <location>
        <begin position="82"/>
        <end position="334"/>
    </location>
</feature>
<reference evidence="4 5" key="1">
    <citation type="submission" date="2023-03" db="EMBL/GenBank/DDBJ databases">
        <title>Draft genome sequence of the bacteria which degrade cell wall of Tricholomamatutake.</title>
        <authorList>
            <person name="Konishi Y."/>
            <person name="Fukuta Y."/>
            <person name="Shirasaka N."/>
        </authorList>
    </citation>
    <scope>NUCLEOTIDE SEQUENCE [LARGE SCALE GENOMIC DNA]</scope>
    <source>
        <strain evidence="5">mu1</strain>
    </source>
</reference>
<evidence type="ECO:0000256" key="2">
    <source>
        <dbReference type="SAM" id="MobiDB-lite"/>
    </source>
</evidence>
<dbReference type="CDD" id="cd07381">
    <property type="entry name" value="MPP_CapA"/>
    <property type="match status" value="1"/>
</dbReference>
<comment type="similarity">
    <text evidence="1">Belongs to the CapA family.</text>
</comment>
<evidence type="ECO:0000259" key="3">
    <source>
        <dbReference type="SMART" id="SM00854"/>
    </source>
</evidence>
<feature type="region of interest" description="Disordered" evidence="2">
    <location>
        <begin position="36"/>
        <end position="77"/>
    </location>
</feature>
<dbReference type="PANTHER" id="PTHR33393:SF12">
    <property type="entry name" value="CAPSULE BIOSYNTHESIS PROTEIN CAPA"/>
    <property type="match status" value="1"/>
</dbReference>
<keyword evidence="5" id="KW-1185">Reference proteome</keyword>
<evidence type="ECO:0000256" key="1">
    <source>
        <dbReference type="ARBA" id="ARBA00005662"/>
    </source>
</evidence>
<dbReference type="Pfam" id="PF09587">
    <property type="entry name" value="PGA_cap"/>
    <property type="match status" value="1"/>
</dbReference>
<dbReference type="InterPro" id="IPR029052">
    <property type="entry name" value="Metallo-depent_PP-like"/>
</dbReference>
<name>A0ABQ6GJF7_9BACL</name>
<dbReference type="InterPro" id="IPR052169">
    <property type="entry name" value="CW_Biosynth-Accessory"/>
</dbReference>
<dbReference type="SMART" id="SM00854">
    <property type="entry name" value="PGA_cap"/>
    <property type="match status" value="1"/>
</dbReference>
<evidence type="ECO:0000313" key="4">
    <source>
        <dbReference type="EMBL" id="GLX71039.1"/>
    </source>
</evidence>
<dbReference type="RefSeq" id="WP_284241864.1">
    <property type="nucleotide sequence ID" value="NZ_BSSQ01000025.1"/>
</dbReference>
<proteinExistence type="inferred from homology"/>
<gene>
    <name evidence="4" type="ORF">MU1_53870</name>
</gene>
<dbReference type="EMBL" id="BSSQ01000025">
    <property type="protein sequence ID" value="GLX71039.1"/>
    <property type="molecule type" value="Genomic_DNA"/>
</dbReference>
<dbReference type="Proteomes" id="UP001157114">
    <property type="component" value="Unassembled WGS sequence"/>
</dbReference>
<dbReference type="Gene3D" id="3.60.21.10">
    <property type="match status" value="1"/>
</dbReference>
<feature type="compositionally biased region" description="Polar residues" evidence="2">
    <location>
        <begin position="36"/>
        <end position="47"/>
    </location>
</feature>
<protein>
    <submittedName>
        <fullName evidence="4">Capsule biosynthesis protein</fullName>
    </submittedName>
</protein>
<feature type="compositionally biased region" description="Pro residues" evidence="2">
    <location>
        <begin position="48"/>
        <end position="75"/>
    </location>
</feature>
<dbReference type="SUPFAM" id="SSF56300">
    <property type="entry name" value="Metallo-dependent phosphatases"/>
    <property type="match status" value="1"/>
</dbReference>
<comment type="caution">
    <text evidence="4">The sequence shown here is derived from an EMBL/GenBank/DDBJ whole genome shotgun (WGS) entry which is preliminary data.</text>
</comment>
<evidence type="ECO:0000313" key="5">
    <source>
        <dbReference type="Proteomes" id="UP001157114"/>
    </source>
</evidence>
<accession>A0ABQ6GJF7</accession>